<organism evidence="2 3">
    <name type="scientific">Truncatella angustata</name>
    <dbReference type="NCBI Taxonomy" id="152316"/>
    <lineage>
        <taxon>Eukaryota</taxon>
        <taxon>Fungi</taxon>
        <taxon>Dikarya</taxon>
        <taxon>Ascomycota</taxon>
        <taxon>Pezizomycotina</taxon>
        <taxon>Sordariomycetes</taxon>
        <taxon>Xylariomycetidae</taxon>
        <taxon>Amphisphaeriales</taxon>
        <taxon>Sporocadaceae</taxon>
        <taxon>Truncatella</taxon>
    </lineage>
</organism>
<keyword evidence="1" id="KW-0732">Signal</keyword>
<name>A0A9P8UB90_9PEZI</name>
<evidence type="ECO:0000313" key="2">
    <source>
        <dbReference type="EMBL" id="KAH6640040.1"/>
    </source>
</evidence>
<dbReference type="EMBL" id="JAGPXC010000014">
    <property type="protein sequence ID" value="KAH6640040.1"/>
    <property type="molecule type" value="Genomic_DNA"/>
</dbReference>
<comment type="caution">
    <text evidence="2">The sequence shown here is derived from an EMBL/GenBank/DDBJ whole genome shotgun (WGS) entry which is preliminary data.</text>
</comment>
<feature type="chain" id="PRO_5040327457" description="Secreted protein" evidence="1">
    <location>
        <begin position="26"/>
        <end position="121"/>
    </location>
</feature>
<accession>A0A9P8UB90</accession>
<evidence type="ECO:0008006" key="4">
    <source>
        <dbReference type="Google" id="ProtNLM"/>
    </source>
</evidence>
<dbReference type="RefSeq" id="XP_045951114.1">
    <property type="nucleotide sequence ID" value="XM_046095054.1"/>
</dbReference>
<dbReference type="GeneID" id="70123947"/>
<dbReference type="AlphaFoldDB" id="A0A9P8UB90"/>
<gene>
    <name evidence="2" type="ORF">BKA67DRAFT_139651</name>
</gene>
<protein>
    <recommendedName>
        <fullName evidence="4">Secreted protein</fullName>
    </recommendedName>
</protein>
<evidence type="ECO:0000256" key="1">
    <source>
        <dbReference type="SAM" id="SignalP"/>
    </source>
</evidence>
<dbReference type="Proteomes" id="UP000758603">
    <property type="component" value="Unassembled WGS sequence"/>
</dbReference>
<feature type="signal peptide" evidence="1">
    <location>
        <begin position="1"/>
        <end position="25"/>
    </location>
</feature>
<keyword evidence="3" id="KW-1185">Reference proteome</keyword>
<proteinExistence type="predicted"/>
<reference evidence="2" key="1">
    <citation type="journal article" date="2021" name="Nat. Commun.">
        <title>Genetic determinants of endophytism in the Arabidopsis root mycobiome.</title>
        <authorList>
            <person name="Mesny F."/>
            <person name="Miyauchi S."/>
            <person name="Thiergart T."/>
            <person name="Pickel B."/>
            <person name="Atanasova L."/>
            <person name="Karlsson M."/>
            <person name="Huettel B."/>
            <person name="Barry K.W."/>
            <person name="Haridas S."/>
            <person name="Chen C."/>
            <person name="Bauer D."/>
            <person name="Andreopoulos W."/>
            <person name="Pangilinan J."/>
            <person name="LaButti K."/>
            <person name="Riley R."/>
            <person name="Lipzen A."/>
            <person name="Clum A."/>
            <person name="Drula E."/>
            <person name="Henrissat B."/>
            <person name="Kohler A."/>
            <person name="Grigoriev I.V."/>
            <person name="Martin F.M."/>
            <person name="Hacquard S."/>
        </authorList>
    </citation>
    <scope>NUCLEOTIDE SEQUENCE</scope>
    <source>
        <strain evidence="2">MPI-SDFR-AT-0073</strain>
    </source>
</reference>
<sequence length="121" mass="13227">MMQPLTRTTTGGLLALCTLTPTTLSGKGPAPSAKRNNATVYDLLEVETLKWKSSTERRQIGLLADNETAEENWANAMQQIFLMVFQSFTPSACPGSPWKVALSGLLEPYILCLVSRHSSIL</sequence>
<evidence type="ECO:0000313" key="3">
    <source>
        <dbReference type="Proteomes" id="UP000758603"/>
    </source>
</evidence>